<gene>
    <name evidence="4" type="ORF">A4H97_20855</name>
</gene>
<evidence type="ECO:0000313" key="4">
    <source>
        <dbReference type="EMBL" id="OQP56033.1"/>
    </source>
</evidence>
<comment type="caution">
    <text evidence="4">The sequence shown here is derived from an EMBL/GenBank/DDBJ whole genome shotgun (WGS) entry which is preliminary data.</text>
</comment>
<evidence type="ECO:0000256" key="3">
    <source>
        <dbReference type="PIRSR" id="PIRSR607837-1"/>
    </source>
</evidence>
<dbReference type="OrthoDB" id="9811413at2"/>
<dbReference type="InterPro" id="IPR034660">
    <property type="entry name" value="DinB/YfiT-like"/>
</dbReference>
<evidence type="ECO:0000256" key="1">
    <source>
        <dbReference type="ARBA" id="ARBA00008635"/>
    </source>
</evidence>
<evidence type="ECO:0000256" key="2">
    <source>
        <dbReference type="ARBA" id="ARBA00022723"/>
    </source>
</evidence>
<keyword evidence="5" id="KW-1185">Reference proteome</keyword>
<dbReference type="GO" id="GO:0046872">
    <property type="term" value="F:metal ion binding"/>
    <property type="evidence" value="ECO:0007669"/>
    <property type="project" value="UniProtKB-KW"/>
</dbReference>
<proteinExistence type="inferred from homology"/>
<dbReference type="Proteomes" id="UP000192610">
    <property type="component" value="Unassembled WGS sequence"/>
</dbReference>
<reference evidence="5" key="1">
    <citation type="submission" date="2016-04" db="EMBL/GenBank/DDBJ databases">
        <authorList>
            <person name="Chen L."/>
            <person name="Zhuang W."/>
            <person name="Wang G."/>
        </authorList>
    </citation>
    <scope>NUCLEOTIDE SEQUENCE [LARGE SCALE GENOMIC DNA]</scope>
    <source>
        <strain evidence="5">17621</strain>
    </source>
</reference>
<evidence type="ECO:0000313" key="5">
    <source>
        <dbReference type="Proteomes" id="UP000192610"/>
    </source>
</evidence>
<protein>
    <submittedName>
        <fullName evidence="4">Damage-inducible protein DinB</fullName>
    </submittedName>
</protein>
<feature type="binding site" evidence="3">
    <location>
        <position position="63"/>
    </location>
    <ligand>
        <name>a divalent metal cation</name>
        <dbReference type="ChEBI" id="CHEBI:60240"/>
    </ligand>
</feature>
<dbReference type="Gene3D" id="1.20.120.450">
    <property type="entry name" value="dinb family like domain"/>
    <property type="match status" value="1"/>
</dbReference>
<organism evidence="4 5">
    <name type="scientific">Niastella yeongjuensis</name>
    <dbReference type="NCBI Taxonomy" id="354355"/>
    <lineage>
        <taxon>Bacteria</taxon>
        <taxon>Pseudomonadati</taxon>
        <taxon>Bacteroidota</taxon>
        <taxon>Chitinophagia</taxon>
        <taxon>Chitinophagales</taxon>
        <taxon>Chitinophagaceae</taxon>
        <taxon>Niastella</taxon>
    </lineage>
</organism>
<dbReference type="Pfam" id="PF05163">
    <property type="entry name" value="DinB"/>
    <property type="match status" value="1"/>
</dbReference>
<accession>A0A1V9FCB4</accession>
<sequence>MTTQHMAPATSTETAIAYLMKNYANYNLWANTTLVKWLNSKPITDLEQEVASSFPSIKLTLLHIWQTERYWLSIIKKQDQLPYNEFTGTIQDVFDVLLKTSGELATYINSMTDETVQDRTFIESPWFSCDFRNFEYIMHFANHSTYHRGQIITMGRTLGYTDAPMTDYNLYNIDGKEF</sequence>
<feature type="binding site" evidence="3">
    <location>
        <position position="143"/>
    </location>
    <ligand>
        <name>a divalent metal cation</name>
        <dbReference type="ChEBI" id="CHEBI:60240"/>
    </ligand>
</feature>
<name>A0A1V9FCB4_9BACT</name>
<dbReference type="SUPFAM" id="SSF109854">
    <property type="entry name" value="DinB/YfiT-like putative metalloenzymes"/>
    <property type="match status" value="1"/>
</dbReference>
<dbReference type="AlphaFoldDB" id="A0A1V9FCB4"/>
<dbReference type="PANTHER" id="PTHR37302">
    <property type="entry name" value="SLR1116 PROTEIN"/>
    <property type="match status" value="1"/>
</dbReference>
<feature type="binding site" evidence="3">
    <location>
        <position position="147"/>
    </location>
    <ligand>
        <name>a divalent metal cation</name>
        <dbReference type="ChEBI" id="CHEBI:60240"/>
    </ligand>
</feature>
<dbReference type="EMBL" id="LVXG01000002">
    <property type="protein sequence ID" value="OQP56033.1"/>
    <property type="molecule type" value="Genomic_DNA"/>
</dbReference>
<comment type="similarity">
    <text evidence="1">Belongs to the DinB family.</text>
</comment>
<dbReference type="PANTHER" id="PTHR37302:SF3">
    <property type="entry name" value="DAMAGE-INDUCIBLE PROTEIN DINB"/>
    <property type="match status" value="1"/>
</dbReference>
<keyword evidence="2 3" id="KW-0479">Metal-binding</keyword>
<dbReference type="RefSeq" id="WP_081197242.1">
    <property type="nucleotide sequence ID" value="NZ_FOCZ01000010.1"/>
</dbReference>
<dbReference type="STRING" id="354355.SAMN05660816_04904"/>
<dbReference type="InterPro" id="IPR007837">
    <property type="entry name" value="DinB"/>
</dbReference>